<sequence>MASLLCPSSIAKPGADLFGVVDDTGHVEYLEQPVTVDETFVDAARQGRAPEERFRFASNCIKKGCMQWDANSAGCGLVGKIVEVMNQKAEQALPACPIRQRCRWYHQQGALACANCDEVVRNIRMEEHASV</sequence>
<dbReference type="EMBL" id="JBHULN010000016">
    <property type="protein sequence ID" value="MFD2573216.1"/>
    <property type="molecule type" value="Genomic_DNA"/>
</dbReference>
<dbReference type="RefSeq" id="WP_381525812.1">
    <property type="nucleotide sequence ID" value="NZ_JBHULN010000016.1"/>
</dbReference>
<evidence type="ECO:0000313" key="2">
    <source>
        <dbReference type="Proteomes" id="UP001597469"/>
    </source>
</evidence>
<proteinExistence type="predicted"/>
<evidence type="ECO:0000313" key="1">
    <source>
        <dbReference type="EMBL" id="MFD2573216.1"/>
    </source>
</evidence>
<organism evidence="1 2">
    <name type="scientific">Spirosoma soli</name>
    <dbReference type="NCBI Taxonomy" id="1770529"/>
    <lineage>
        <taxon>Bacteria</taxon>
        <taxon>Pseudomonadati</taxon>
        <taxon>Bacteroidota</taxon>
        <taxon>Cytophagia</taxon>
        <taxon>Cytophagales</taxon>
        <taxon>Cytophagaceae</taxon>
        <taxon>Spirosoma</taxon>
    </lineage>
</organism>
<protein>
    <recommendedName>
        <fullName evidence="3">Nitrogen fixation protein</fullName>
    </recommendedName>
</protein>
<dbReference type="Proteomes" id="UP001597469">
    <property type="component" value="Unassembled WGS sequence"/>
</dbReference>
<gene>
    <name evidence="1" type="ORF">ACFSUS_21415</name>
</gene>
<keyword evidence="2" id="KW-1185">Reference proteome</keyword>
<reference evidence="2" key="1">
    <citation type="journal article" date="2019" name="Int. J. Syst. Evol. Microbiol.">
        <title>The Global Catalogue of Microorganisms (GCM) 10K type strain sequencing project: providing services to taxonomists for standard genome sequencing and annotation.</title>
        <authorList>
            <consortium name="The Broad Institute Genomics Platform"/>
            <consortium name="The Broad Institute Genome Sequencing Center for Infectious Disease"/>
            <person name="Wu L."/>
            <person name="Ma J."/>
        </authorList>
    </citation>
    <scope>NUCLEOTIDE SEQUENCE [LARGE SCALE GENOMIC DNA]</scope>
    <source>
        <strain evidence="2">KCTC 42805</strain>
    </source>
</reference>
<name>A0ABW5MAW5_9BACT</name>
<evidence type="ECO:0008006" key="3">
    <source>
        <dbReference type="Google" id="ProtNLM"/>
    </source>
</evidence>
<comment type="caution">
    <text evidence="1">The sequence shown here is derived from an EMBL/GenBank/DDBJ whole genome shotgun (WGS) entry which is preliminary data.</text>
</comment>
<accession>A0ABW5MAW5</accession>